<feature type="region of interest" description="Disordered" evidence="1">
    <location>
        <begin position="19"/>
        <end position="53"/>
    </location>
</feature>
<keyword evidence="3" id="KW-1185">Reference proteome</keyword>
<name>A0AA39TA91_9AGAR</name>
<evidence type="ECO:0000256" key="1">
    <source>
        <dbReference type="SAM" id="MobiDB-lite"/>
    </source>
</evidence>
<sequence>MLPKPKKRSREQMLEAVARAQAGRTRSRLSNPSSANSSAHISRAPSPIMISSSDDDDDVVILAGASKIQPDTEIQGIDLEDSEGYNEQCNWNGETTHCIGYQTDSEWEIISDSGDNNGEESDEDIEELEGEELVASLESTVSAVEQLWLDIDGDAQPFRSGSTAWFDGWQHTILGWRQRQLR</sequence>
<reference evidence="2" key="1">
    <citation type="submission" date="2023-06" db="EMBL/GenBank/DDBJ databases">
        <authorList>
            <consortium name="Lawrence Berkeley National Laboratory"/>
            <person name="Ahrendt S."/>
            <person name="Sahu N."/>
            <person name="Indic B."/>
            <person name="Wong-Bajracharya J."/>
            <person name="Merenyi Z."/>
            <person name="Ke H.-M."/>
            <person name="Monk M."/>
            <person name="Kocsube S."/>
            <person name="Drula E."/>
            <person name="Lipzen A."/>
            <person name="Balint B."/>
            <person name="Henrissat B."/>
            <person name="Andreopoulos B."/>
            <person name="Martin F.M."/>
            <person name="Harder C.B."/>
            <person name="Rigling D."/>
            <person name="Ford K.L."/>
            <person name="Foster G.D."/>
            <person name="Pangilinan J."/>
            <person name="Papanicolaou A."/>
            <person name="Barry K."/>
            <person name="LaButti K."/>
            <person name="Viragh M."/>
            <person name="Koriabine M."/>
            <person name="Yan M."/>
            <person name="Riley R."/>
            <person name="Champramary S."/>
            <person name="Plett K.L."/>
            <person name="Tsai I.J."/>
            <person name="Slot J."/>
            <person name="Sipos G."/>
            <person name="Plett J."/>
            <person name="Nagy L.G."/>
            <person name="Grigoriev I.V."/>
        </authorList>
    </citation>
    <scope>NUCLEOTIDE SEQUENCE</scope>
    <source>
        <strain evidence="2">HWK02</strain>
    </source>
</reference>
<dbReference type="EMBL" id="JAUEPU010000147">
    <property type="protein sequence ID" value="KAK0475631.1"/>
    <property type="molecule type" value="Genomic_DNA"/>
</dbReference>
<proteinExistence type="predicted"/>
<protein>
    <submittedName>
        <fullName evidence="2">Uncharacterized protein</fullName>
    </submittedName>
</protein>
<organism evidence="2 3">
    <name type="scientific">Armillaria luteobubalina</name>
    <dbReference type="NCBI Taxonomy" id="153913"/>
    <lineage>
        <taxon>Eukaryota</taxon>
        <taxon>Fungi</taxon>
        <taxon>Dikarya</taxon>
        <taxon>Basidiomycota</taxon>
        <taxon>Agaricomycotina</taxon>
        <taxon>Agaricomycetes</taxon>
        <taxon>Agaricomycetidae</taxon>
        <taxon>Agaricales</taxon>
        <taxon>Marasmiineae</taxon>
        <taxon>Physalacriaceae</taxon>
        <taxon>Armillaria</taxon>
    </lineage>
</organism>
<comment type="caution">
    <text evidence="2">The sequence shown here is derived from an EMBL/GenBank/DDBJ whole genome shotgun (WGS) entry which is preliminary data.</text>
</comment>
<accession>A0AA39TA91</accession>
<gene>
    <name evidence="2" type="ORF">EDD18DRAFT_1217822</name>
</gene>
<evidence type="ECO:0000313" key="2">
    <source>
        <dbReference type="EMBL" id="KAK0475631.1"/>
    </source>
</evidence>
<evidence type="ECO:0000313" key="3">
    <source>
        <dbReference type="Proteomes" id="UP001175228"/>
    </source>
</evidence>
<dbReference type="AlphaFoldDB" id="A0AA39TA91"/>
<dbReference type="Proteomes" id="UP001175228">
    <property type="component" value="Unassembled WGS sequence"/>
</dbReference>
<feature type="compositionally biased region" description="Low complexity" evidence="1">
    <location>
        <begin position="28"/>
        <end position="44"/>
    </location>
</feature>